<dbReference type="EC" id="2.10.1.1" evidence="5"/>
<dbReference type="InterPro" id="IPR036425">
    <property type="entry name" value="MoaB/Mog-like_dom_sf"/>
</dbReference>
<keyword evidence="5" id="KW-0460">Magnesium</keyword>
<keyword evidence="3 5" id="KW-0500">Molybdenum</keyword>
<keyword evidence="9" id="KW-1185">Reference proteome</keyword>
<dbReference type="PANTHER" id="PTHR10192">
    <property type="entry name" value="MOLYBDOPTERIN BIOSYNTHESIS PROTEIN"/>
    <property type="match status" value="1"/>
</dbReference>
<protein>
    <recommendedName>
        <fullName evidence="5">Molybdopterin molybdenumtransferase</fullName>
        <ecNumber evidence="5">2.10.1.1</ecNumber>
    </recommendedName>
</protein>
<keyword evidence="5" id="KW-0808">Transferase</keyword>
<keyword evidence="5" id="KW-0501">Molybdenum cofactor biosynthesis</keyword>
<dbReference type="InterPro" id="IPR036135">
    <property type="entry name" value="MoeA_linker/N_sf"/>
</dbReference>
<reference evidence="8" key="2">
    <citation type="submission" date="2022-09" db="EMBL/GenBank/DDBJ databases">
        <title>Biosynthetic gene clusters of Dactylosporangioum fulvum.</title>
        <authorList>
            <person name="Caradec T."/>
        </authorList>
    </citation>
    <scope>NUCLEOTIDE SEQUENCE</scope>
    <source>
        <strain evidence="8">NRRL B-16292</strain>
    </source>
</reference>
<keyword evidence="5" id="KW-0479">Metal-binding</keyword>
<sequence>MTAASGERHGGDDEHTAQGIRRSRAAAGRGGATGGNRRTTVVDARRGALGFAVNFWAWALLSPLAPRLRDALDLAQRCPAPHDVEQVPAAGAVGQVLARPVRAAVALPGTDVAAMDGYAVAGTAPWRLVGKVFAGGTPWSAPLAPGTAVEIATGAPVPADARAVVPYECCRRDGDLVMGPAGPRTHIRTAGEDVRPGDELVPAGRVVTAAVLGAAAQAGADVLTVYRRPRVCVVVTGDEVVSAGTPLPGQVRDALGPAVTALVCDAGGTVVEHRYLPDTGEALRVALHGASGADVVAVTGSSSVGAADHLHRVLDGIDARWYVDGVRCRPGHPQVLAQTGDGRWVVGLPGNPFAGLVAAVTLLRPLVAALAGRPPAVRHRLPVAGDASPYPHGVRLVPVRVGDGHATVVPGARPASLRAAAQADALVVIEPDWTAGAPAELVDLRPAVP</sequence>
<comment type="catalytic activity">
    <reaction evidence="4">
        <text>adenylyl-molybdopterin + molybdate = Mo-molybdopterin + AMP + H(+)</text>
        <dbReference type="Rhea" id="RHEA:35047"/>
        <dbReference type="ChEBI" id="CHEBI:15378"/>
        <dbReference type="ChEBI" id="CHEBI:36264"/>
        <dbReference type="ChEBI" id="CHEBI:62727"/>
        <dbReference type="ChEBI" id="CHEBI:71302"/>
        <dbReference type="ChEBI" id="CHEBI:456215"/>
        <dbReference type="EC" id="2.10.1.1"/>
    </reaction>
</comment>
<dbReference type="CDD" id="cd00887">
    <property type="entry name" value="MoeA"/>
    <property type="match status" value="1"/>
</dbReference>
<evidence type="ECO:0000313" key="8">
    <source>
        <dbReference type="EMBL" id="UWP79600.1"/>
    </source>
</evidence>
<feature type="domain" description="MoaB/Mog" evidence="7">
    <location>
        <begin position="232"/>
        <end position="369"/>
    </location>
</feature>
<proteinExistence type="inferred from homology"/>
<accession>A0ABY5VQ15</accession>
<comment type="similarity">
    <text evidence="2 5">Belongs to the MoeA family.</text>
</comment>
<dbReference type="Gene3D" id="2.170.190.11">
    <property type="entry name" value="Molybdopterin biosynthesis moea protein, domain 3"/>
    <property type="match status" value="1"/>
</dbReference>
<dbReference type="Gene3D" id="3.90.105.10">
    <property type="entry name" value="Molybdopterin biosynthesis moea protein, domain 2"/>
    <property type="match status" value="1"/>
</dbReference>
<dbReference type="Pfam" id="PF00994">
    <property type="entry name" value="MoCF_biosynth"/>
    <property type="match status" value="1"/>
</dbReference>
<evidence type="ECO:0000256" key="1">
    <source>
        <dbReference type="ARBA" id="ARBA00002901"/>
    </source>
</evidence>
<evidence type="ECO:0000259" key="7">
    <source>
        <dbReference type="SMART" id="SM00852"/>
    </source>
</evidence>
<comment type="cofactor">
    <cofactor evidence="5">
        <name>Mg(2+)</name>
        <dbReference type="ChEBI" id="CHEBI:18420"/>
    </cofactor>
</comment>
<feature type="region of interest" description="Disordered" evidence="6">
    <location>
        <begin position="1"/>
        <end position="38"/>
    </location>
</feature>
<dbReference type="SUPFAM" id="SSF53218">
    <property type="entry name" value="Molybdenum cofactor biosynthesis proteins"/>
    <property type="match status" value="1"/>
</dbReference>
<dbReference type="InterPro" id="IPR001453">
    <property type="entry name" value="MoaB/Mog_dom"/>
</dbReference>
<dbReference type="Pfam" id="PF03453">
    <property type="entry name" value="MoeA_N"/>
    <property type="match status" value="1"/>
</dbReference>
<feature type="compositionally biased region" description="Basic and acidic residues" evidence="6">
    <location>
        <begin position="1"/>
        <end position="16"/>
    </location>
</feature>
<dbReference type="InterPro" id="IPR036688">
    <property type="entry name" value="MoeA_C_domain_IV_sf"/>
</dbReference>
<dbReference type="SMART" id="SM00852">
    <property type="entry name" value="MoCF_biosynth"/>
    <property type="match status" value="1"/>
</dbReference>
<evidence type="ECO:0000256" key="3">
    <source>
        <dbReference type="ARBA" id="ARBA00022505"/>
    </source>
</evidence>
<reference evidence="8" key="1">
    <citation type="submission" date="2021-04" db="EMBL/GenBank/DDBJ databases">
        <authorList>
            <person name="Hartkoorn R.C."/>
            <person name="Beaudoing E."/>
            <person name="Hot D."/>
        </authorList>
    </citation>
    <scope>NUCLEOTIDE SEQUENCE</scope>
    <source>
        <strain evidence="8">NRRL B-16292</strain>
    </source>
</reference>
<gene>
    <name evidence="8" type="ORF">Dfulv_31100</name>
</gene>
<evidence type="ECO:0000256" key="5">
    <source>
        <dbReference type="RuleBase" id="RU365090"/>
    </source>
</evidence>
<evidence type="ECO:0000256" key="4">
    <source>
        <dbReference type="ARBA" id="ARBA00047317"/>
    </source>
</evidence>
<dbReference type="EMBL" id="CP073720">
    <property type="protein sequence ID" value="UWP79600.1"/>
    <property type="molecule type" value="Genomic_DNA"/>
</dbReference>
<dbReference type="RefSeq" id="WP_259857358.1">
    <property type="nucleotide sequence ID" value="NZ_CP073720.1"/>
</dbReference>
<dbReference type="PANTHER" id="PTHR10192:SF5">
    <property type="entry name" value="GEPHYRIN"/>
    <property type="match status" value="1"/>
</dbReference>
<name>A0ABY5VQ15_9ACTN</name>
<evidence type="ECO:0000256" key="6">
    <source>
        <dbReference type="SAM" id="MobiDB-lite"/>
    </source>
</evidence>
<dbReference type="Gene3D" id="3.40.980.10">
    <property type="entry name" value="MoaB/Mog-like domain"/>
    <property type="match status" value="1"/>
</dbReference>
<dbReference type="InterPro" id="IPR038987">
    <property type="entry name" value="MoeA-like"/>
</dbReference>
<dbReference type="Gene3D" id="2.40.340.10">
    <property type="entry name" value="MoeA, C-terminal, domain IV"/>
    <property type="match status" value="1"/>
</dbReference>
<organism evidence="8 9">
    <name type="scientific">Dactylosporangium fulvum</name>
    <dbReference type="NCBI Taxonomy" id="53359"/>
    <lineage>
        <taxon>Bacteria</taxon>
        <taxon>Bacillati</taxon>
        <taxon>Actinomycetota</taxon>
        <taxon>Actinomycetes</taxon>
        <taxon>Micromonosporales</taxon>
        <taxon>Micromonosporaceae</taxon>
        <taxon>Dactylosporangium</taxon>
    </lineage>
</organism>
<dbReference type="SUPFAM" id="SSF63882">
    <property type="entry name" value="MoeA N-terminal region -like"/>
    <property type="match status" value="1"/>
</dbReference>
<evidence type="ECO:0000256" key="2">
    <source>
        <dbReference type="ARBA" id="ARBA00010763"/>
    </source>
</evidence>
<dbReference type="Proteomes" id="UP001059617">
    <property type="component" value="Chromosome"/>
</dbReference>
<evidence type="ECO:0000313" key="9">
    <source>
        <dbReference type="Proteomes" id="UP001059617"/>
    </source>
</evidence>
<comment type="pathway">
    <text evidence="5">Cofactor biosynthesis; molybdopterin biosynthesis.</text>
</comment>
<dbReference type="InterPro" id="IPR005110">
    <property type="entry name" value="MoeA_linker/N"/>
</dbReference>
<comment type="function">
    <text evidence="1 5">Catalyzes the insertion of molybdate into adenylated molybdopterin with the concomitant release of AMP.</text>
</comment>